<evidence type="ECO:0000256" key="4">
    <source>
        <dbReference type="ARBA" id="ARBA00022502"/>
    </source>
</evidence>
<feature type="transmembrane region" description="Helical" evidence="8">
    <location>
        <begin position="76"/>
        <end position="104"/>
    </location>
</feature>
<dbReference type="GO" id="GO:0000506">
    <property type="term" value="C:glycosylphosphatidylinositol-N-acetylglucosaminyltransferase (GPI-GnT) complex"/>
    <property type="evidence" value="ECO:0007669"/>
    <property type="project" value="TreeGrafter"/>
</dbReference>
<evidence type="ECO:0000256" key="1">
    <source>
        <dbReference type="ARBA" id="ARBA00004141"/>
    </source>
</evidence>
<dbReference type="InterPro" id="IPR009450">
    <property type="entry name" value="Plno_GlcNAc_GPI2"/>
</dbReference>
<sequence>MNGDGWEKILWRDQPFSDNYVPPSFLSALKRNANVQPYTYTPLVLATLSITQHAAVLFIFLSVFIHLHNESLDPRLVVWTCIIGIKTVKSSILVFLALIAVTPVLKTLTEATSSDSIWALAAILFGLNVLLADYGGPAPGPHRLTSVMSMNAAISASVVLASRLKTNLSVFGLILFAVLLFALFPILRKRLKLCSPLVVSSITLGITGVSVAVFGSVTPGGAVLLFCALFFITFGCPAVLVWAQKFKNEIRGPWDPAVPQVWSAVE</sequence>
<comment type="similarity">
    <text evidence="3">Belongs to the PIGC family.</text>
</comment>
<reference evidence="9" key="1">
    <citation type="journal article" date="2020" name="Nat. Commun.">
        <title>Large-scale genome sequencing of mycorrhizal fungi provides insights into the early evolution of symbiotic traits.</title>
        <authorList>
            <person name="Miyauchi S."/>
            <person name="Kiss E."/>
            <person name="Kuo A."/>
            <person name="Drula E."/>
            <person name="Kohler A."/>
            <person name="Sanchez-Garcia M."/>
            <person name="Morin E."/>
            <person name="Andreopoulos B."/>
            <person name="Barry K.W."/>
            <person name="Bonito G."/>
            <person name="Buee M."/>
            <person name="Carver A."/>
            <person name="Chen C."/>
            <person name="Cichocki N."/>
            <person name="Clum A."/>
            <person name="Culley D."/>
            <person name="Crous P.W."/>
            <person name="Fauchery L."/>
            <person name="Girlanda M."/>
            <person name="Hayes R.D."/>
            <person name="Keri Z."/>
            <person name="LaButti K."/>
            <person name="Lipzen A."/>
            <person name="Lombard V."/>
            <person name="Magnuson J."/>
            <person name="Maillard F."/>
            <person name="Murat C."/>
            <person name="Nolan M."/>
            <person name="Ohm R.A."/>
            <person name="Pangilinan J."/>
            <person name="Pereira M.F."/>
            <person name="Perotto S."/>
            <person name="Peter M."/>
            <person name="Pfister S."/>
            <person name="Riley R."/>
            <person name="Sitrit Y."/>
            <person name="Stielow J.B."/>
            <person name="Szollosi G."/>
            <person name="Zifcakova L."/>
            <person name="Stursova M."/>
            <person name="Spatafora J.W."/>
            <person name="Tedersoo L."/>
            <person name="Vaario L.M."/>
            <person name="Yamada A."/>
            <person name="Yan M."/>
            <person name="Wang P."/>
            <person name="Xu J."/>
            <person name="Bruns T."/>
            <person name="Baldrian P."/>
            <person name="Vilgalys R."/>
            <person name="Dunand C."/>
            <person name="Henrissat B."/>
            <person name="Grigoriev I.V."/>
            <person name="Hibbett D."/>
            <person name="Nagy L.G."/>
            <person name="Martin F.M."/>
        </authorList>
    </citation>
    <scope>NUCLEOTIDE SEQUENCE</scope>
    <source>
        <strain evidence="9">UP504</strain>
    </source>
</reference>
<dbReference type="PANTHER" id="PTHR12982:SF0">
    <property type="entry name" value="PHOSPHATIDYLINOSITOL N-ACETYLGLUCOSAMINYLTRANSFERASE SUBUNIT C"/>
    <property type="match status" value="1"/>
</dbReference>
<dbReference type="PANTHER" id="PTHR12982">
    <property type="entry name" value="PHOSPHATIDYLINOSITOL GLYCAN, CLASS C"/>
    <property type="match status" value="1"/>
</dbReference>
<comment type="pathway">
    <text evidence="2">Glycolipid biosynthesis; glycosylphosphatidylinositol-anchor biosynthesis.</text>
</comment>
<evidence type="ECO:0000313" key="9">
    <source>
        <dbReference type="EMBL" id="KAF9517495.1"/>
    </source>
</evidence>
<evidence type="ECO:0000256" key="5">
    <source>
        <dbReference type="ARBA" id="ARBA00022692"/>
    </source>
</evidence>
<dbReference type="OrthoDB" id="196709at2759"/>
<dbReference type="GO" id="GO:0006506">
    <property type="term" value="P:GPI anchor biosynthetic process"/>
    <property type="evidence" value="ECO:0007669"/>
    <property type="project" value="UniProtKB-KW"/>
</dbReference>
<keyword evidence="5 8" id="KW-0812">Transmembrane</keyword>
<keyword evidence="4" id="KW-0337">GPI-anchor biosynthesis</keyword>
<comment type="caution">
    <text evidence="9">The sequence shown here is derived from an EMBL/GenBank/DDBJ whole genome shotgun (WGS) entry which is preliminary data.</text>
</comment>
<keyword evidence="6 8" id="KW-1133">Transmembrane helix</keyword>
<gene>
    <name evidence="9" type="ORF">BS47DRAFT_1371355</name>
</gene>
<dbReference type="Proteomes" id="UP000886523">
    <property type="component" value="Unassembled WGS sequence"/>
</dbReference>
<evidence type="ECO:0000313" key="10">
    <source>
        <dbReference type="Proteomes" id="UP000886523"/>
    </source>
</evidence>
<protein>
    <recommendedName>
        <fullName evidence="11">Phosphatidylinositol N-acetylglucosaminyltransferase</fullName>
    </recommendedName>
</protein>
<dbReference type="AlphaFoldDB" id="A0A9P6E0U1"/>
<evidence type="ECO:0000256" key="8">
    <source>
        <dbReference type="SAM" id="Phobius"/>
    </source>
</evidence>
<evidence type="ECO:0000256" key="3">
    <source>
        <dbReference type="ARBA" id="ARBA00008321"/>
    </source>
</evidence>
<accession>A0A9P6E0U1</accession>
<dbReference type="EMBL" id="MU128931">
    <property type="protein sequence ID" value="KAF9517495.1"/>
    <property type="molecule type" value="Genomic_DNA"/>
</dbReference>
<name>A0A9P6E0U1_9AGAM</name>
<comment type="subcellular location">
    <subcellularLocation>
        <location evidence="1">Membrane</location>
        <topology evidence="1">Multi-pass membrane protein</topology>
    </subcellularLocation>
</comment>
<evidence type="ECO:0000256" key="2">
    <source>
        <dbReference type="ARBA" id="ARBA00004687"/>
    </source>
</evidence>
<keyword evidence="7 8" id="KW-0472">Membrane</keyword>
<dbReference type="PIRSF" id="PIRSF016104">
    <property type="entry name" value="GPI2"/>
    <property type="match status" value="1"/>
</dbReference>
<proteinExistence type="inferred from homology"/>
<organism evidence="9 10">
    <name type="scientific">Hydnum rufescens UP504</name>
    <dbReference type="NCBI Taxonomy" id="1448309"/>
    <lineage>
        <taxon>Eukaryota</taxon>
        <taxon>Fungi</taxon>
        <taxon>Dikarya</taxon>
        <taxon>Basidiomycota</taxon>
        <taxon>Agaricomycotina</taxon>
        <taxon>Agaricomycetes</taxon>
        <taxon>Cantharellales</taxon>
        <taxon>Hydnaceae</taxon>
        <taxon>Hydnum</taxon>
    </lineage>
</organism>
<evidence type="ECO:0008006" key="11">
    <source>
        <dbReference type="Google" id="ProtNLM"/>
    </source>
</evidence>
<dbReference type="Pfam" id="PF06432">
    <property type="entry name" value="GPI2"/>
    <property type="match status" value="1"/>
</dbReference>
<keyword evidence="10" id="KW-1185">Reference proteome</keyword>
<feature type="transmembrane region" description="Helical" evidence="8">
    <location>
        <begin position="223"/>
        <end position="243"/>
    </location>
</feature>
<feature type="transmembrane region" description="Helical" evidence="8">
    <location>
        <begin position="43"/>
        <end position="64"/>
    </location>
</feature>
<feature type="transmembrane region" description="Helical" evidence="8">
    <location>
        <begin position="116"/>
        <end position="132"/>
    </location>
</feature>
<feature type="transmembrane region" description="Helical" evidence="8">
    <location>
        <begin position="194"/>
        <end position="217"/>
    </location>
</feature>
<evidence type="ECO:0000256" key="6">
    <source>
        <dbReference type="ARBA" id="ARBA00022989"/>
    </source>
</evidence>
<feature type="transmembrane region" description="Helical" evidence="8">
    <location>
        <begin position="168"/>
        <end position="187"/>
    </location>
</feature>
<evidence type="ECO:0000256" key="7">
    <source>
        <dbReference type="ARBA" id="ARBA00023136"/>
    </source>
</evidence>